<dbReference type="Proteomes" id="UP001522662">
    <property type="component" value="Unassembled WGS sequence"/>
</dbReference>
<proteinExistence type="inferred from homology"/>
<name>A0ABT0D0V2_9HYPH</name>
<feature type="binding site" evidence="8">
    <location>
        <position position="68"/>
    </location>
    <ligand>
        <name>GTP</name>
        <dbReference type="ChEBI" id="CHEBI:37565"/>
    </ligand>
</feature>
<keyword evidence="4 8" id="KW-0547">Nucleotide-binding</keyword>
<dbReference type="PANTHER" id="PTHR19136:SF81">
    <property type="entry name" value="MOLYBDENUM COFACTOR GUANYLYLTRANSFERASE"/>
    <property type="match status" value="1"/>
</dbReference>
<keyword evidence="3 8" id="KW-0479">Metal-binding</keyword>
<feature type="binding site" evidence="8">
    <location>
        <begin position="12"/>
        <end position="14"/>
    </location>
    <ligand>
        <name>GTP</name>
        <dbReference type="ChEBI" id="CHEBI:37565"/>
    </ligand>
</feature>
<dbReference type="SUPFAM" id="SSF53448">
    <property type="entry name" value="Nucleotide-diphospho-sugar transferases"/>
    <property type="match status" value="1"/>
</dbReference>
<sequence>MAGSVRLPGIILAGGLSRRMGEDKALMRLEGTPLALHVATRLTPQVTTVLLNAPEGHALSDSLPLLPDAKPDRPGPLAGVLAGLKIFAGLPDAPTHILTTPCDTPFLPRDLVFRLAEQASSGMIVMAACAGRTHPVTALWPLALEEDLDVWLDDPAHRRVFDFVARHQNRTVEFTPHDGPLGPVDPFFNINTAEDLALASAILKRGAL</sequence>
<dbReference type="EMBL" id="JALAYX010000003">
    <property type="protein sequence ID" value="MCJ8238889.1"/>
    <property type="molecule type" value="Genomic_DNA"/>
</dbReference>
<dbReference type="HAMAP" id="MF_00316">
    <property type="entry name" value="MobA"/>
    <property type="match status" value="1"/>
</dbReference>
<dbReference type="CDD" id="cd02503">
    <property type="entry name" value="MobA"/>
    <property type="match status" value="1"/>
</dbReference>
<accession>A0ABT0D0V2</accession>
<keyword evidence="6 8" id="KW-0342">GTP-binding</keyword>
<comment type="caution">
    <text evidence="10">The sequence shown here is derived from an EMBL/GenBank/DDBJ whole genome shotgun (WGS) entry which is preliminary data.</text>
</comment>
<feature type="binding site" evidence="8">
    <location>
        <position position="103"/>
    </location>
    <ligand>
        <name>GTP</name>
        <dbReference type="ChEBI" id="CHEBI:37565"/>
    </ligand>
</feature>
<gene>
    <name evidence="8 10" type="primary">mobA</name>
    <name evidence="10" type="ORF">MKJ03_11165</name>
</gene>
<comment type="catalytic activity">
    <reaction evidence="8">
        <text>Mo-molybdopterin + GTP + H(+) = Mo-molybdopterin guanine dinucleotide + diphosphate</text>
        <dbReference type="Rhea" id="RHEA:34243"/>
        <dbReference type="ChEBI" id="CHEBI:15378"/>
        <dbReference type="ChEBI" id="CHEBI:33019"/>
        <dbReference type="ChEBI" id="CHEBI:37565"/>
        <dbReference type="ChEBI" id="CHEBI:71302"/>
        <dbReference type="ChEBI" id="CHEBI:71310"/>
        <dbReference type="EC" id="2.7.7.77"/>
    </reaction>
</comment>
<keyword evidence="2 8" id="KW-0808">Transferase</keyword>
<dbReference type="PANTHER" id="PTHR19136">
    <property type="entry name" value="MOLYBDENUM COFACTOR GUANYLYLTRANSFERASE"/>
    <property type="match status" value="1"/>
</dbReference>
<reference evidence="10 11" key="1">
    <citation type="submission" date="2022-03" db="EMBL/GenBank/DDBJ databases">
        <title>Rhizobium SSM4.3 sp. nov., isolated from Sediment (Gouqi Island).</title>
        <authorList>
            <person name="Chen G."/>
        </authorList>
    </citation>
    <scope>NUCLEOTIDE SEQUENCE [LARGE SCALE GENOMIC DNA]</scope>
    <source>
        <strain evidence="10 11">SSM4.3</strain>
    </source>
</reference>
<keyword evidence="10" id="KW-0548">Nucleotidyltransferase</keyword>
<dbReference type="InterPro" id="IPR013482">
    <property type="entry name" value="Molybde_CF_guanTrfase"/>
</dbReference>
<dbReference type="GO" id="GO:0061603">
    <property type="term" value="F:molybdenum cofactor guanylyltransferase activity"/>
    <property type="evidence" value="ECO:0007669"/>
    <property type="project" value="UniProtKB-EC"/>
</dbReference>
<dbReference type="Gene3D" id="3.90.550.10">
    <property type="entry name" value="Spore Coat Polysaccharide Biosynthesis Protein SpsA, Chain A"/>
    <property type="match status" value="1"/>
</dbReference>
<dbReference type="InterPro" id="IPR029044">
    <property type="entry name" value="Nucleotide-diphossugar_trans"/>
</dbReference>
<evidence type="ECO:0000256" key="3">
    <source>
        <dbReference type="ARBA" id="ARBA00022723"/>
    </source>
</evidence>
<organism evidence="10 11">
    <name type="scientific">Peteryoungia algae</name>
    <dbReference type="NCBI Taxonomy" id="2919917"/>
    <lineage>
        <taxon>Bacteria</taxon>
        <taxon>Pseudomonadati</taxon>
        <taxon>Pseudomonadota</taxon>
        <taxon>Alphaproteobacteria</taxon>
        <taxon>Hyphomicrobiales</taxon>
        <taxon>Rhizobiaceae</taxon>
        <taxon>Peteryoungia</taxon>
    </lineage>
</organism>
<evidence type="ECO:0000256" key="8">
    <source>
        <dbReference type="HAMAP-Rule" id="MF_00316"/>
    </source>
</evidence>
<dbReference type="NCBIfam" id="TIGR02665">
    <property type="entry name" value="molyb_mobA"/>
    <property type="match status" value="1"/>
</dbReference>
<keyword evidence="1 8" id="KW-0963">Cytoplasm</keyword>
<comment type="domain">
    <text evidence="8">The N-terminal domain determines nucleotide recognition and specific binding, while the C-terminal domain determines the specific binding to the target protein.</text>
</comment>
<evidence type="ECO:0000256" key="5">
    <source>
        <dbReference type="ARBA" id="ARBA00022842"/>
    </source>
</evidence>
<feature type="binding site" evidence="8">
    <location>
        <position position="24"/>
    </location>
    <ligand>
        <name>GTP</name>
        <dbReference type="ChEBI" id="CHEBI:37565"/>
    </ligand>
</feature>
<evidence type="ECO:0000256" key="2">
    <source>
        <dbReference type="ARBA" id="ARBA00022679"/>
    </source>
</evidence>
<comment type="cofactor">
    <cofactor evidence="8">
        <name>Mg(2+)</name>
        <dbReference type="ChEBI" id="CHEBI:18420"/>
    </cofactor>
</comment>
<evidence type="ECO:0000256" key="4">
    <source>
        <dbReference type="ARBA" id="ARBA00022741"/>
    </source>
</evidence>
<dbReference type="RefSeq" id="WP_245136679.1">
    <property type="nucleotide sequence ID" value="NZ_CP128477.1"/>
</dbReference>
<comment type="function">
    <text evidence="8">Transfers a GMP moiety from GTP to Mo-molybdopterin (Mo-MPT) cofactor (Moco or molybdenum cofactor) to form Mo-molybdopterin guanine dinucleotide (Mo-MGD) cofactor.</text>
</comment>
<feature type="binding site" evidence="8">
    <location>
        <position position="103"/>
    </location>
    <ligand>
        <name>Mg(2+)</name>
        <dbReference type="ChEBI" id="CHEBI:18420"/>
    </ligand>
</feature>
<comment type="similarity">
    <text evidence="8">Belongs to the MobA family.</text>
</comment>
<dbReference type="InterPro" id="IPR025877">
    <property type="entry name" value="MobA-like_NTP_Trfase"/>
</dbReference>
<keyword evidence="11" id="KW-1185">Reference proteome</keyword>
<feature type="binding site" evidence="8">
    <location>
        <position position="52"/>
    </location>
    <ligand>
        <name>GTP</name>
        <dbReference type="ChEBI" id="CHEBI:37565"/>
    </ligand>
</feature>
<comment type="subunit">
    <text evidence="8">Monomer.</text>
</comment>
<keyword evidence="7 8" id="KW-0501">Molybdenum cofactor biosynthesis</keyword>
<dbReference type="EC" id="2.7.7.77" evidence="8"/>
<feature type="domain" description="MobA-like NTP transferase" evidence="9">
    <location>
        <begin position="9"/>
        <end position="162"/>
    </location>
</feature>
<dbReference type="Pfam" id="PF12804">
    <property type="entry name" value="NTP_transf_3"/>
    <property type="match status" value="1"/>
</dbReference>
<comment type="subcellular location">
    <subcellularLocation>
        <location evidence="8">Cytoplasm</location>
    </subcellularLocation>
</comment>
<evidence type="ECO:0000313" key="10">
    <source>
        <dbReference type="EMBL" id="MCJ8238889.1"/>
    </source>
</evidence>
<evidence type="ECO:0000256" key="1">
    <source>
        <dbReference type="ARBA" id="ARBA00022490"/>
    </source>
</evidence>
<evidence type="ECO:0000256" key="7">
    <source>
        <dbReference type="ARBA" id="ARBA00023150"/>
    </source>
</evidence>
<evidence type="ECO:0000256" key="6">
    <source>
        <dbReference type="ARBA" id="ARBA00023134"/>
    </source>
</evidence>
<protein>
    <recommendedName>
        <fullName evidence="8">Molybdenum cofactor guanylyltransferase</fullName>
        <shortName evidence="8">MoCo guanylyltransferase</shortName>
        <ecNumber evidence="8">2.7.7.77</ecNumber>
    </recommendedName>
    <alternativeName>
        <fullName evidence="8">GTP:molybdopterin guanylyltransferase</fullName>
    </alternativeName>
    <alternativeName>
        <fullName evidence="8">Mo-MPT guanylyltransferase</fullName>
    </alternativeName>
    <alternativeName>
        <fullName evidence="8">Molybdopterin guanylyltransferase</fullName>
    </alternativeName>
    <alternativeName>
        <fullName evidence="8">Molybdopterin-guanine dinucleotide synthase</fullName>
        <shortName evidence="8">MGD synthase</shortName>
    </alternativeName>
</protein>
<evidence type="ECO:0000313" key="11">
    <source>
        <dbReference type="Proteomes" id="UP001522662"/>
    </source>
</evidence>
<evidence type="ECO:0000259" key="9">
    <source>
        <dbReference type="Pfam" id="PF12804"/>
    </source>
</evidence>
<keyword evidence="5 8" id="KW-0460">Magnesium</keyword>